<dbReference type="CDD" id="cd00299">
    <property type="entry name" value="GST_C_family"/>
    <property type="match status" value="1"/>
</dbReference>
<dbReference type="Pfam" id="PF25907">
    <property type="entry name" value="DUF7962"/>
    <property type="match status" value="1"/>
</dbReference>
<evidence type="ECO:0000313" key="2">
    <source>
        <dbReference type="EMBL" id="TEB30237.1"/>
    </source>
</evidence>
<dbReference type="Pfam" id="PF13417">
    <property type="entry name" value="GST_N_3"/>
    <property type="match status" value="1"/>
</dbReference>
<dbReference type="Gene3D" id="1.20.1050.10">
    <property type="match status" value="1"/>
</dbReference>
<dbReference type="InterPro" id="IPR050983">
    <property type="entry name" value="GST_Omega/HSP26"/>
</dbReference>
<dbReference type="GO" id="GO:0005737">
    <property type="term" value="C:cytoplasm"/>
    <property type="evidence" value="ECO:0007669"/>
    <property type="project" value="TreeGrafter"/>
</dbReference>
<dbReference type="PANTHER" id="PTHR43968">
    <property type="match status" value="1"/>
</dbReference>
<dbReference type="OrthoDB" id="202840at2759"/>
<dbReference type="Gene3D" id="3.40.30.110">
    <property type="match status" value="2"/>
</dbReference>
<name>A0A4Y7T7T2_COPMI</name>
<dbReference type="InterPro" id="IPR036282">
    <property type="entry name" value="Glutathione-S-Trfase_C_sf"/>
</dbReference>
<dbReference type="CDD" id="cd00570">
    <property type="entry name" value="GST_N_family"/>
    <property type="match status" value="1"/>
</dbReference>
<gene>
    <name evidence="2" type="ORF">FA13DRAFT_1734066</name>
</gene>
<evidence type="ECO:0000313" key="3">
    <source>
        <dbReference type="Proteomes" id="UP000298030"/>
    </source>
</evidence>
<dbReference type="InterPro" id="IPR004045">
    <property type="entry name" value="Glutathione_S-Trfase_N"/>
</dbReference>
<protein>
    <recommendedName>
        <fullName evidence="1">GST N-terminal domain-containing protein</fullName>
    </recommendedName>
</protein>
<organism evidence="2 3">
    <name type="scientific">Coprinellus micaceus</name>
    <name type="common">Glistening ink-cap mushroom</name>
    <name type="synonym">Coprinus micaceus</name>
    <dbReference type="NCBI Taxonomy" id="71717"/>
    <lineage>
        <taxon>Eukaryota</taxon>
        <taxon>Fungi</taxon>
        <taxon>Dikarya</taxon>
        <taxon>Basidiomycota</taxon>
        <taxon>Agaricomycotina</taxon>
        <taxon>Agaricomycetes</taxon>
        <taxon>Agaricomycetidae</taxon>
        <taxon>Agaricales</taxon>
        <taxon>Agaricineae</taxon>
        <taxon>Psathyrellaceae</taxon>
        <taxon>Coprinellus</taxon>
    </lineage>
</organism>
<dbReference type="SUPFAM" id="SSF52833">
    <property type="entry name" value="Thioredoxin-like"/>
    <property type="match status" value="1"/>
</dbReference>
<feature type="domain" description="GST N-terminal" evidence="1">
    <location>
        <begin position="4"/>
        <end position="84"/>
    </location>
</feature>
<dbReference type="InterPro" id="IPR036249">
    <property type="entry name" value="Thioredoxin-like_sf"/>
</dbReference>
<dbReference type="PANTHER" id="PTHR43968:SF6">
    <property type="entry name" value="GLUTATHIONE S-TRANSFERASE OMEGA"/>
    <property type="match status" value="1"/>
</dbReference>
<dbReference type="InterPro" id="IPR058268">
    <property type="entry name" value="DUF7962"/>
</dbReference>
<dbReference type="PROSITE" id="PS50404">
    <property type="entry name" value="GST_NTER"/>
    <property type="match status" value="1"/>
</dbReference>
<proteinExistence type="predicted"/>
<dbReference type="AlphaFoldDB" id="A0A4Y7T7T2"/>
<dbReference type="SUPFAM" id="SSF47616">
    <property type="entry name" value="GST C-terminal domain-like"/>
    <property type="match status" value="1"/>
</dbReference>
<evidence type="ECO:0000259" key="1">
    <source>
        <dbReference type="PROSITE" id="PS50404"/>
    </source>
</evidence>
<dbReference type="STRING" id="71717.A0A4Y7T7T2"/>
<sequence>MSVPPVIIYRYAQSPYAQKVDNTLYLKGIPHKQVKISMVLPRPEISGELGINYRRIPILAIGNDVYCDSNLIVSVLERRFPASAGYSTLLPAGKDGRTTHTGLVKEFSKYYVENALFNNATGLISWDKLPAPFLKDRGDLMGRKINPAALAGVAEKSISELSTHLVAIEEQLSDGREWLFDTVTPGLADISVHFVLAWIKGMPTSAGLFDEKRFPNALKWLNRLSALLKSKKNELGTIVALSGEVAGNDITSSSHEPDAVVGFDAQEAQRLKVQFGDVVQVAPEDTGRNYPTVGKLVALSLEEVVLEVQAKDGKIRCHFPRLGYSIRAVREAKL</sequence>
<dbReference type="EMBL" id="QPFP01000024">
    <property type="protein sequence ID" value="TEB30237.1"/>
    <property type="molecule type" value="Genomic_DNA"/>
</dbReference>
<reference evidence="2 3" key="1">
    <citation type="journal article" date="2019" name="Nat. Ecol. Evol.">
        <title>Megaphylogeny resolves global patterns of mushroom evolution.</title>
        <authorList>
            <person name="Varga T."/>
            <person name="Krizsan K."/>
            <person name="Foldi C."/>
            <person name="Dima B."/>
            <person name="Sanchez-Garcia M."/>
            <person name="Sanchez-Ramirez S."/>
            <person name="Szollosi G.J."/>
            <person name="Szarkandi J.G."/>
            <person name="Papp V."/>
            <person name="Albert L."/>
            <person name="Andreopoulos W."/>
            <person name="Angelini C."/>
            <person name="Antonin V."/>
            <person name="Barry K.W."/>
            <person name="Bougher N.L."/>
            <person name="Buchanan P."/>
            <person name="Buyck B."/>
            <person name="Bense V."/>
            <person name="Catcheside P."/>
            <person name="Chovatia M."/>
            <person name="Cooper J."/>
            <person name="Damon W."/>
            <person name="Desjardin D."/>
            <person name="Finy P."/>
            <person name="Geml J."/>
            <person name="Haridas S."/>
            <person name="Hughes K."/>
            <person name="Justo A."/>
            <person name="Karasinski D."/>
            <person name="Kautmanova I."/>
            <person name="Kiss B."/>
            <person name="Kocsube S."/>
            <person name="Kotiranta H."/>
            <person name="LaButti K.M."/>
            <person name="Lechner B.E."/>
            <person name="Liimatainen K."/>
            <person name="Lipzen A."/>
            <person name="Lukacs Z."/>
            <person name="Mihaltcheva S."/>
            <person name="Morgado L.N."/>
            <person name="Niskanen T."/>
            <person name="Noordeloos M.E."/>
            <person name="Ohm R.A."/>
            <person name="Ortiz-Santana B."/>
            <person name="Ovrebo C."/>
            <person name="Racz N."/>
            <person name="Riley R."/>
            <person name="Savchenko A."/>
            <person name="Shiryaev A."/>
            <person name="Soop K."/>
            <person name="Spirin V."/>
            <person name="Szebenyi C."/>
            <person name="Tomsovsky M."/>
            <person name="Tulloss R.E."/>
            <person name="Uehling J."/>
            <person name="Grigoriev I.V."/>
            <person name="Vagvolgyi C."/>
            <person name="Papp T."/>
            <person name="Martin F.M."/>
            <person name="Miettinen O."/>
            <person name="Hibbett D.S."/>
            <person name="Nagy L.G."/>
        </authorList>
    </citation>
    <scope>NUCLEOTIDE SEQUENCE [LARGE SCALE GENOMIC DNA]</scope>
    <source>
        <strain evidence="2 3">FP101781</strain>
    </source>
</reference>
<accession>A0A4Y7T7T2</accession>
<keyword evidence="3" id="KW-1185">Reference proteome</keyword>
<dbReference type="Proteomes" id="UP000298030">
    <property type="component" value="Unassembled WGS sequence"/>
</dbReference>
<comment type="caution">
    <text evidence="2">The sequence shown here is derived from an EMBL/GenBank/DDBJ whole genome shotgun (WGS) entry which is preliminary data.</text>
</comment>